<reference evidence="8" key="1">
    <citation type="submission" date="2022-11" db="UniProtKB">
        <authorList>
            <consortium name="WormBaseParasite"/>
        </authorList>
    </citation>
    <scope>IDENTIFICATION</scope>
</reference>
<evidence type="ECO:0000313" key="8">
    <source>
        <dbReference type="WBParaSite" id="jg10113"/>
    </source>
</evidence>
<evidence type="ECO:0000256" key="5">
    <source>
        <dbReference type="SAM" id="Phobius"/>
    </source>
</evidence>
<dbReference type="WBParaSite" id="jg10113">
    <property type="protein sequence ID" value="jg10113"/>
    <property type="gene ID" value="jg10113"/>
</dbReference>
<dbReference type="GO" id="GO:0016020">
    <property type="term" value="C:membrane"/>
    <property type="evidence" value="ECO:0007669"/>
    <property type="project" value="UniProtKB-SubCell"/>
</dbReference>
<evidence type="ECO:0000256" key="4">
    <source>
        <dbReference type="ARBA" id="ARBA00023136"/>
    </source>
</evidence>
<feature type="transmembrane region" description="Helical" evidence="5">
    <location>
        <begin position="307"/>
        <end position="326"/>
    </location>
</feature>
<evidence type="ECO:0000256" key="2">
    <source>
        <dbReference type="ARBA" id="ARBA00022692"/>
    </source>
</evidence>
<proteinExistence type="predicted"/>
<keyword evidence="4 5" id="KW-0472">Membrane</keyword>
<dbReference type="Proteomes" id="UP000887574">
    <property type="component" value="Unplaced"/>
</dbReference>
<dbReference type="GO" id="GO:0055085">
    <property type="term" value="P:transmembrane transport"/>
    <property type="evidence" value="ECO:0007669"/>
    <property type="project" value="InterPro"/>
</dbReference>
<dbReference type="InterPro" id="IPR001902">
    <property type="entry name" value="SLC26A/SulP_fam"/>
</dbReference>
<dbReference type="PANTHER" id="PTHR11814">
    <property type="entry name" value="SULFATE TRANSPORTER"/>
    <property type="match status" value="1"/>
</dbReference>
<evidence type="ECO:0000313" key="7">
    <source>
        <dbReference type="Proteomes" id="UP000887574"/>
    </source>
</evidence>
<feature type="transmembrane region" description="Helical" evidence="5">
    <location>
        <begin position="352"/>
        <end position="372"/>
    </location>
</feature>
<feature type="transmembrane region" description="Helical" evidence="5">
    <location>
        <begin position="275"/>
        <end position="295"/>
    </location>
</feature>
<dbReference type="AlphaFoldDB" id="A0A915CL43"/>
<evidence type="ECO:0000259" key="6">
    <source>
        <dbReference type="Pfam" id="PF00916"/>
    </source>
</evidence>
<sequence>MSAAKRTSDETKIPIILANDQDTNDPQLNQDRVYTSDSYKKNGRSTYLNQEQFDQTFQFQPPKKFRLNLKRHCHCLQSLCSCFTFFYSFFPILQWLPEYKWRDNLVGDFMSGLTVGVIHVPQGIAYAILTGVEPVYGLYTSFFGVLFYMVFGTSRHVSIGSFAIISLMTGVSCRNIQESIDKEYLEAEIHLQNFTNEVPRLEFEYSELVQAITFASGLIQIFMAILRVEFLASYLSDQLVNGFCTGAAVHVSIFWSGLFDQASSPIFLNLPQTNYLALTISLTAFVFLYIGKDFINPKLRKKLPSPIPFELILVVGSTAISSLVSFESEHNVTVVREVPLGLPVAKLPRLDLLPYVFGDSLEIAFVVVALHLSMCKVFNRKMGTKTDNNMELYALGLMGSLSSFFNTYPISSSIGRSMLNVECGAKHSYQLCSPRCFC</sequence>
<organism evidence="7 8">
    <name type="scientific">Ditylenchus dipsaci</name>
    <dbReference type="NCBI Taxonomy" id="166011"/>
    <lineage>
        <taxon>Eukaryota</taxon>
        <taxon>Metazoa</taxon>
        <taxon>Ecdysozoa</taxon>
        <taxon>Nematoda</taxon>
        <taxon>Chromadorea</taxon>
        <taxon>Rhabditida</taxon>
        <taxon>Tylenchina</taxon>
        <taxon>Tylenchomorpha</taxon>
        <taxon>Sphaerularioidea</taxon>
        <taxon>Anguinidae</taxon>
        <taxon>Anguininae</taxon>
        <taxon>Ditylenchus</taxon>
    </lineage>
</organism>
<evidence type="ECO:0000256" key="3">
    <source>
        <dbReference type="ARBA" id="ARBA00022989"/>
    </source>
</evidence>
<name>A0A915CL43_9BILA</name>
<feature type="transmembrane region" description="Helical" evidence="5">
    <location>
        <begin position="136"/>
        <end position="154"/>
    </location>
</feature>
<keyword evidence="7" id="KW-1185">Reference proteome</keyword>
<feature type="transmembrane region" description="Helical" evidence="5">
    <location>
        <begin position="73"/>
        <end position="97"/>
    </location>
</feature>
<accession>A0A915CL43</accession>
<feature type="domain" description="SLC26A/SulP transporter" evidence="6">
    <location>
        <begin position="105"/>
        <end position="426"/>
    </location>
</feature>
<protein>
    <submittedName>
        <fullName evidence="8">SLC26A/SulP transporter domain-containing protein</fullName>
    </submittedName>
</protein>
<feature type="transmembrane region" description="Helical" evidence="5">
    <location>
        <begin position="208"/>
        <end position="226"/>
    </location>
</feature>
<keyword evidence="2 5" id="KW-0812">Transmembrane</keyword>
<evidence type="ECO:0000256" key="1">
    <source>
        <dbReference type="ARBA" id="ARBA00004141"/>
    </source>
</evidence>
<comment type="subcellular location">
    <subcellularLocation>
        <location evidence="1">Membrane</location>
        <topology evidence="1">Multi-pass membrane protein</topology>
    </subcellularLocation>
</comment>
<keyword evidence="3 5" id="KW-1133">Transmembrane helix</keyword>
<feature type="transmembrane region" description="Helical" evidence="5">
    <location>
        <begin position="109"/>
        <end position="129"/>
    </location>
</feature>
<dbReference type="InterPro" id="IPR011547">
    <property type="entry name" value="SLC26A/SulP_dom"/>
</dbReference>
<dbReference type="Pfam" id="PF00916">
    <property type="entry name" value="Sulfate_transp"/>
    <property type="match status" value="1"/>
</dbReference>
<feature type="transmembrane region" description="Helical" evidence="5">
    <location>
        <begin position="238"/>
        <end position="255"/>
    </location>
</feature>